<accession>A0A0R3QI24</accession>
<sequence length="70" mass="8251">LKYANASKFSMAASTYQIKKWIFSGYFLEVSTDTRTTTSYFLARANVKQFIKHANIQQFFCYVRFCNLKI</sequence>
<evidence type="ECO:0000313" key="1">
    <source>
        <dbReference type="WBParaSite" id="BTMF_0000605001-mRNA-1"/>
    </source>
</evidence>
<reference evidence="1" key="1">
    <citation type="submission" date="2017-02" db="UniProtKB">
        <authorList>
            <consortium name="WormBaseParasite"/>
        </authorList>
    </citation>
    <scope>IDENTIFICATION</scope>
</reference>
<dbReference type="AlphaFoldDB" id="A0A0R3QI24"/>
<organism evidence="1">
    <name type="scientific">Brugia timori</name>
    <dbReference type="NCBI Taxonomy" id="42155"/>
    <lineage>
        <taxon>Eukaryota</taxon>
        <taxon>Metazoa</taxon>
        <taxon>Ecdysozoa</taxon>
        <taxon>Nematoda</taxon>
        <taxon>Chromadorea</taxon>
        <taxon>Rhabditida</taxon>
        <taxon>Spirurina</taxon>
        <taxon>Spiruromorpha</taxon>
        <taxon>Filarioidea</taxon>
        <taxon>Onchocercidae</taxon>
        <taxon>Brugia</taxon>
    </lineage>
</organism>
<dbReference type="WBParaSite" id="BTMF_0000605001-mRNA-1">
    <property type="protein sequence ID" value="BTMF_0000605001-mRNA-1"/>
    <property type="gene ID" value="BTMF_0000605001"/>
</dbReference>
<protein>
    <submittedName>
        <fullName evidence="1">Ovule protein</fullName>
    </submittedName>
</protein>
<name>A0A0R3QI24_9BILA</name>
<proteinExistence type="predicted"/>